<protein>
    <submittedName>
        <fullName evidence="2">D11 protein</fullName>
    </submittedName>
</protein>
<evidence type="ECO:0000313" key="2">
    <source>
        <dbReference type="EMBL" id="AVR75996.1"/>
    </source>
</evidence>
<evidence type="ECO:0000313" key="3">
    <source>
        <dbReference type="Proteomes" id="UP000244741"/>
    </source>
</evidence>
<sequence length="239" mass="26429">MSINNWGTVKGESQSEGLNYAKMVSGTPLVCRIVSGVRPRYQYWLTNSIGQKLPFESLSFNHENEKWIRGAVDPIREKGFTESDGKGGTKPISSKRAYACVIINRATNQLEALDLKKSIFDGVIKFMQESDEGYANPSEFELVIDKTGQKWNEVKYAVNVMATLKANRDKAAVKALHEQDEALLANLKDPMEYWPRQTADEQRVALEEFLARTADEASGNSAAGNAGNGGADEAMNDLD</sequence>
<dbReference type="Proteomes" id="UP000244741">
    <property type="component" value="Segment"/>
</dbReference>
<gene>
    <name evidence="2" type="ORF">AhSzq1_103</name>
</gene>
<proteinExistence type="predicted"/>
<feature type="region of interest" description="Disordered" evidence="1">
    <location>
        <begin position="215"/>
        <end position="239"/>
    </location>
</feature>
<reference evidence="2 3" key="1">
    <citation type="submission" date="2017-12" db="EMBL/GenBank/DDBJ databases">
        <title>Genomic characterization of T5-related Aeromonas hydrophila phages AhSzq-1 and AhSzw-1 and proposal to be two new species.</title>
        <authorList>
            <person name="Chen L."/>
            <person name="Yuan S."/>
            <person name="Ma Y."/>
        </authorList>
    </citation>
    <scope>NUCLEOTIDE SEQUENCE [LARGE SCALE GENOMIC DNA]</scope>
    <source>
        <strain evidence="2">Seawater</strain>
    </source>
</reference>
<accession>A0A2R4ALW5</accession>
<organism evidence="2 3">
    <name type="scientific">Aeromonas phage AhSzq-1</name>
    <dbReference type="NCBI Taxonomy" id="2138298"/>
    <lineage>
        <taxon>Viruses</taxon>
        <taxon>Duplodnaviria</taxon>
        <taxon>Heunggongvirae</taxon>
        <taxon>Uroviricota</taxon>
        <taxon>Caudoviricetes</taxon>
        <taxon>Demerecviridae</taxon>
        <taxon>Shenzhenvirus</taxon>
        <taxon>Shenzhenvirus AhSzq1</taxon>
    </lineage>
</organism>
<keyword evidence="3" id="KW-1185">Reference proteome</keyword>
<feature type="compositionally biased region" description="Low complexity" evidence="1">
    <location>
        <begin position="216"/>
        <end position="225"/>
    </location>
</feature>
<evidence type="ECO:0000256" key="1">
    <source>
        <dbReference type="SAM" id="MobiDB-lite"/>
    </source>
</evidence>
<dbReference type="EMBL" id="MG676224">
    <property type="protein sequence ID" value="AVR75996.1"/>
    <property type="molecule type" value="Genomic_DNA"/>
</dbReference>
<name>A0A2R4ALW5_9CAUD</name>